<organism evidence="1 2">
    <name type="scientific">Cyclotella cryptica</name>
    <dbReference type="NCBI Taxonomy" id="29204"/>
    <lineage>
        <taxon>Eukaryota</taxon>
        <taxon>Sar</taxon>
        <taxon>Stramenopiles</taxon>
        <taxon>Ochrophyta</taxon>
        <taxon>Bacillariophyta</taxon>
        <taxon>Coscinodiscophyceae</taxon>
        <taxon>Thalassiosirophycidae</taxon>
        <taxon>Stephanodiscales</taxon>
        <taxon>Stephanodiscaceae</taxon>
        <taxon>Cyclotella</taxon>
    </lineage>
</organism>
<name>A0ABD3QB30_9STRA</name>
<comment type="caution">
    <text evidence="1">The sequence shown here is derived from an EMBL/GenBank/DDBJ whole genome shotgun (WGS) entry which is preliminary data.</text>
</comment>
<dbReference type="AlphaFoldDB" id="A0ABD3QB30"/>
<dbReference type="EMBL" id="JABMIG020000056">
    <property type="protein sequence ID" value="KAL3797254.1"/>
    <property type="molecule type" value="Genomic_DNA"/>
</dbReference>
<sequence length="85" mass="9652">MDVSKLKQEERYMCHNLMPRCIVVPAILQSSSQDWHRLLCHQSLVVVHSKTQTGLCKDIDQRSVNYDGISDTADQAPFFNGICNS</sequence>
<protein>
    <submittedName>
        <fullName evidence="1">Uncharacterized protein</fullName>
    </submittedName>
</protein>
<gene>
    <name evidence="1" type="ORF">HJC23_004546</name>
</gene>
<evidence type="ECO:0000313" key="1">
    <source>
        <dbReference type="EMBL" id="KAL3797254.1"/>
    </source>
</evidence>
<dbReference type="Proteomes" id="UP001516023">
    <property type="component" value="Unassembled WGS sequence"/>
</dbReference>
<accession>A0ABD3QB30</accession>
<evidence type="ECO:0000313" key="2">
    <source>
        <dbReference type="Proteomes" id="UP001516023"/>
    </source>
</evidence>
<proteinExistence type="predicted"/>
<reference evidence="1 2" key="1">
    <citation type="journal article" date="2020" name="G3 (Bethesda)">
        <title>Improved Reference Genome for Cyclotella cryptica CCMP332, a Model for Cell Wall Morphogenesis, Salinity Adaptation, and Lipid Production in Diatoms (Bacillariophyta).</title>
        <authorList>
            <person name="Roberts W.R."/>
            <person name="Downey K.M."/>
            <person name="Ruck E.C."/>
            <person name="Traller J.C."/>
            <person name="Alverson A.J."/>
        </authorList>
    </citation>
    <scope>NUCLEOTIDE SEQUENCE [LARGE SCALE GENOMIC DNA]</scope>
    <source>
        <strain evidence="1 2">CCMP332</strain>
    </source>
</reference>
<keyword evidence="2" id="KW-1185">Reference proteome</keyword>